<protein>
    <submittedName>
        <fullName evidence="2">G protein-coupled receptor</fullName>
    </submittedName>
</protein>
<dbReference type="PaxDb" id="6239-K12B6.5"/>
<dbReference type="InterPro" id="IPR050920">
    <property type="entry name" value="Nematode_rcpt-like_delta"/>
</dbReference>
<sequence length="361" mass="40568">MAKESTVESDVMLDEPAFAVFYGILVLISDLLSLFFIFTIMTKSTADMKLFKFALLKLAICDLLLNFSTAILVTPDLLCPLSAVAVRSPIGGISEAHAFSTISLTIAIAITVFTSINDCCFLRVCIFYQWTHILKKIYSWRGALVFLTLNVVIVGILTLAVWFATSSNEEFLLVVSAENMTHALGKYASQSETVYFYVDIWKPKVVPLLLSVVVGLAAIYVSNLCGSRLVWKAIDRRKNNMSFKSYETHRHLTLLALFQNLIPAVVIAFPVFLVAFSFVMSYESDTFAELIKHFVTFVISIYPALSVMLSFIFIKPYRKYLFSLICSIPALRKKPSRVSDTQLSKKSSMGNEDYFDFVGYM</sequence>
<dbReference type="STRING" id="6239.K12B6.5.1"/>
<organism evidence="2 3">
    <name type="scientific">Caenorhabditis elegans</name>
    <dbReference type="NCBI Taxonomy" id="6239"/>
    <lineage>
        <taxon>Eukaryota</taxon>
        <taxon>Metazoa</taxon>
        <taxon>Ecdysozoa</taxon>
        <taxon>Nematoda</taxon>
        <taxon>Chromadorea</taxon>
        <taxon>Rhabditida</taxon>
        <taxon>Rhabditina</taxon>
        <taxon>Rhabditomorpha</taxon>
        <taxon>Rhabditoidea</taxon>
        <taxon>Rhabditidae</taxon>
        <taxon>Peloderinae</taxon>
        <taxon>Caenorhabditis</taxon>
    </lineage>
</organism>
<dbReference type="Gene3D" id="1.20.1070.10">
    <property type="entry name" value="Rhodopsin 7-helix transmembrane proteins"/>
    <property type="match status" value="1"/>
</dbReference>
<dbReference type="Bgee" id="WBGene00005640">
    <property type="expression patterns" value="Expressed in adult organism"/>
</dbReference>
<dbReference type="OMA" id="RVCIFYQ"/>
<feature type="transmembrane region" description="Helical" evidence="1">
    <location>
        <begin position="205"/>
        <end position="231"/>
    </location>
</feature>
<name>O16383_CAEEL</name>
<dbReference type="WormBase" id="K12B6.5">
    <property type="protein sequence ID" value="CE12172"/>
    <property type="gene ID" value="WBGene00005640"/>
    <property type="gene designation" value="srn-1"/>
</dbReference>
<dbReference type="PANTHER" id="PTHR22945">
    <property type="entry name" value="SERPENTINE RECEPTOR, CLASS D DELTA"/>
    <property type="match status" value="1"/>
</dbReference>
<dbReference type="RefSeq" id="NP_504607.1">
    <property type="nucleotide sequence ID" value="NM_072206.2"/>
</dbReference>
<dbReference type="SUPFAM" id="SSF81321">
    <property type="entry name" value="Family A G protein-coupled receptor-like"/>
    <property type="match status" value="1"/>
</dbReference>
<dbReference type="FunCoup" id="O16383">
    <property type="interactions" value="268"/>
</dbReference>
<evidence type="ECO:0000256" key="1">
    <source>
        <dbReference type="SAM" id="Phobius"/>
    </source>
</evidence>
<feature type="transmembrane region" description="Helical" evidence="1">
    <location>
        <begin position="53"/>
        <end position="78"/>
    </location>
</feature>
<feature type="transmembrane region" description="Helical" evidence="1">
    <location>
        <begin position="20"/>
        <end position="41"/>
    </location>
</feature>
<keyword evidence="1" id="KW-1133">Transmembrane helix</keyword>
<dbReference type="OrthoDB" id="5813916at2759"/>
<evidence type="ECO:0000313" key="3">
    <source>
        <dbReference type="Proteomes" id="UP000001940"/>
    </source>
</evidence>
<dbReference type="UCSC" id="K12B6.5">
    <property type="organism name" value="c. elegans"/>
</dbReference>
<keyword evidence="2" id="KW-0675">Receptor</keyword>
<dbReference type="EMBL" id="BX284605">
    <property type="protein sequence ID" value="CCD70371.1"/>
    <property type="molecule type" value="Genomic_DNA"/>
</dbReference>
<dbReference type="KEGG" id="cel:CELE_K12B6.5"/>
<dbReference type="GeneID" id="191957"/>
<dbReference type="CTD" id="191957"/>
<dbReference type="InterPro" id="IPR019422">
    <property type="entry name" value="7TM_GPCR_serpentine_rcpt_Srh"/>
</dbReference>
<dbReference type="AGR" id="WB:WBGene00005640"/>
<keyword evidence="1" id="KW-0472">Membrane</keyword>
<dbReference type="InParanoid" id="O16383"/>
<keyword evidence="1" id="KW-0812">Transmembrane</keyword>
<proteinExistence type="predicted"/>
<feature type="transmembrane region" description="Helical" evidence="1">
    <location>
        <begin position="143"/>
        <end position="164"/>
    </location>
</feature>
<evidence type="ECO:0000313" key="2">
    <source>
        <dbReference type="EMBL" id="CCD70371.1"/>
    </source>
</evidence>
<dbReference type="HOGENOM" id="CLU_837421_0_0_1"/>
<dbReference type="PIR" id="T31815">
    <property type="entry name" value="T31815"/>
</dbReference>
<dbReference type="Proteomes" id="UP000001940">
    <property type="component" value="Chromosome V"/>
</dbReference>
<accession>O16383</accession>
<feature type="transmembrane region" description="Helical" evidence="1">
    <location>
        <begin position="294"/>
        <end position="314"/>
    </location>
</feature>
<feature type="transmembrane region" description="Helical" evidence="1">
    <location>
        <begin position="98"/>
        <end position="122"/>
    </location>
</feature>
<dbReference type="Pfam" id="PF10318">
    <property type="entry name" value="7TM_GPCR_Srh"/>
    <property type="match status" value="1"/>
</dbReference>
<dbReference type="eggNOG" id="ENOG502TFP4">
    <property type="taxonomic scope" value="Eukaryota"/>
</dbReference>
<evidence type="ECO:0000313" key="4">
    <source>
        <dbReference type="WormBase" id="K12B6.5"/>
    </source>
</evidence>
<dbReference type="AlphaFoldDB" id="O16383"/>
<feature type="transmembrane region" description="Helical" evidence="1">
    <location>
        <begin position="252"/>
        <end position="282"/>
    </location>
</feature>
<keyword evidence="3" id="KW-1185">Reference proteome</keyword>
<reference evidence="2 3" key="1">
    <citation type="journal article" date="1998" name="Science">
        <title>Genome sequence of the nematode C. elegans: a platform for investigating biology.</title>
        <authorList>
            <consortium name="The C. elegans sequencing consortium"/>
            <person name="Sulson J.E."/>
            <person name="Waterston R."/>
        </authorList>
    </citation>
    <scope>NUCLEOTIDE SEQUENCE [LARGE SCALE GENOMIC DNA]</scope>
    <source>
        <strain evidence="2 3">Bristol N2</strain>
    </source>
</reference>
<gene>
    <name evidence="2 4" type="primary">srn-1</name>
    <name evidence="2" type="ORF">CELE_K12B6.5</name>
    <name evidence="4" type="ORF">K12B6.5</name>
</gene>
<dbReference type="SMR" id="O16383"/>
<dbReference type="PANTHER" id="PTHR22945:SF101">
    <property type="entry name" value="G_PROTEIN_RECEP_F1_2 DOMAIN-CONTAINING PROTEIN"/>
    <property type="match status" value="1"/>
</dbReference>